<accession>A0A926F2B4</accession>
<gene>
    <name evidence="2" type="ORF">H8744_05910</name>
</gene>
<dbReference type="Proteomes" id="UP000651085">
    <property type="component" value="Unassembled WGS sequence"/>
</dbReference>
<protein>
    <submittedName>
        <fullName evidence="2">T9SS type A sorting domain-containing protein</fullName>
    </submittedName>
</protein>
<evidence type="ECO:0000313" key="2">
    <source>
        <dbReference type="EMBL" id="MBC8592793.1"/>
    </source>
</evidence>
<proteinExistence type="predicted"/>
<reference evidence="2" key="1">
    <citation type="submission" date="2020-08" db="EMBL/GenBank/DDBJ databases">
        <title>Genome public.</title>
        <authorList>
            <person name="Liu C."/>
            <person name="Sun Q."/>
        </authorList>
    </citation>
    <scope>NUCLEOTIDE SEQUENCE</scope>
    <source>
        <strain evidence="2">N12</strain>
    </source>
</reference>
<dbReference type="InterPro" id="IPR026444">
    <property type="entry name" value="Secre_tail"/>
</dbReference>
<feature type="chain" id="PRO_5037404612" evidence="1">
    <location>
        <begin position="21"/>
        <end position="490"/>
    </location>
</feature>
<organism evidence="2 3">
    <name type="scientific">Jilunia laotingensis</name>
    <dbReference type="NCBI Taxonomy" id="2763675"/>
    <lineage>
        <taxon>Bacteria</taxon>
        <taxon>Pseudomonadati</taxon>
        <taxon>Bacteroidota</taxon>
        <taxon>Bacteroidia</taxon>
        <taxon>Bacteroidales</taxon>
        <taxon>Bacteroidaceae</taxon>
        <taxon>Jilunia</taxon>
    </lineage>
</organism>
<feature type="signal peptide" evidence="1">
    <location>
        <begin position="1"/>
        <end position="20"/>
    </location>
</feature>
<sequence>MKNFTLLLLGAFLFSGVASAQQRFARTDSKVEKLQTKSVFAKDRKSITDAKKFPLTRSENAILKPQVEAMYIYDEGEWLPFEDLHYKYDLKGNITEIFFDDGESQHKTVITYNENDNVLTEMSLVSEDKGKTWLNEEKKEYEYDDLVPDFKKRSTMYSWQDGKWEIGYSNIFNITRNEKGYVTRMAIQSYYQGAYEEVEVIEVVYENGELPAKTWKHFMLGYNDENELVMSEVARYDNIKWENSDGQILSHDENDFLVGNNRIKEAKVYDEGVETAKLKVVYTNKRDFESIMSSVAGPDKIKHILKDTDENGSYKEQILESYDENGDGIMEEYVSTNEVTCDSHGNIVLFNVFEEMEGESEQVGGLKSDYKYGDNDEILEIINYTWNYDEQKFDPTEKIVPRDYIDVTQQTGITAQKQQGLKYSIENGRLLFSMNGANHYTIYNVSGMRIINENMANESESISISDLPGGLYLLVIEGSEGVTKIKFMKR</sequence>
<dbReference type="RefSeq" id="WP_262433965.1">
    <property type="nucleotide sequence ID" value="NZ_JACRTF010000001.1"/>
</dbReference>
<keyword evidence="3" id="KW-1185">Reference proteome</keyword>
<evidence type="ECO:0000256" key="1">
    <source>
        <dbReference type="SAM" id="SignalP"/>
    </source>
</evidence>
<keyword evidence="1" id="KW-0732">Signal</keyword>
<comment type="caution">
    <text evidence="2">The sequence shown here is derived from an EMBL/GenBank/DDBJ whole genome shotgun (WGS) entry which is preliminary data.</text>
</comment>
<dbReference type="AlphaFoldDB" id="A0A926F2B4"/>
<name>A0A926F2B4_9BACT</name>
<dbReference type="EMBL" id="JACRTF010000001">
    <property type="protein sequence ID" value="MBC8592793.1"/>
    <property type="molecule type" value="Genomic_DNA"/>
</dbReference>
<dbReference type="NCBIfam" id="TIGR04183">
    <property type="entry name" value="Por_Secre_tail"/>
    <property type="match status" value="1"/>
</dbReference>
<evidence type="ECO:0000313" key="3">
    <source>
        <dbReference type="Proteomes" id="UP000651085"/>
    </source>
</evidence>